<dbReference type="VEuPathDB" id="FungiDB:H310_12224"/>
<gene>
    <name evidence="2" type="ORF">H310_12224</name>
</gene>
<evidence type="ECO:0000313" key="2">
    <source>
        <dbReference type="EMBL" id="ETV93876.1"/>
    </source>
</evidence>
<accession>A0A024TJU7</accession>
<dbReference type="RefSeq" id="XP_008877436.1">
    <property type="nucleotide sequence ID" value="XM_008879214.1"/>
</dbReference>
<feature type="compositionally biased region" description="Basic and acidic residues" evidence="1">
    <location>
        <begin position="59"/>
        <end position="68"/>
    </location>
</feature>
<evidence type="ECO:0000256" key="1">
    <source>
        <dbReference type="SAM" id="MobiDB-lite"/>
    </source>
</evidence>
<dbReference type="GeneID" id="20089274"/>
<name>A0A024TJU7_9STRA</name>
<feature type="region of interest" description="Disordered" evidence="1">
    <location>
        <begin position="58"/>
        <end position="83"/>
    </location>
</feature>
<organism evidence="2">
    <name type="scientific">Aphanomyces invadans</name>
    <dbReference type="NCBI Taxonomy" id="157072"/>
    <lineage>
        <taxon>Eukaryota</taxon>
        <taxon>Sar</taxon>
        <taxon>Stramenopiles</taxon>
        <taxon>Oomycota</taxon>
        <taxon>Saprolegniomycetes</taxon>
        <taxon>Saprolegniales</taxon>
        <taxon>Verrucalvaceae</taxon>
        <taxon>Aphanomyces</taxon>
    </lineage>
</organism>
<dbReference type="EMBL" id="KI913988">
    <property type="protein sequence ID" value="ETV93876.1"/>
    <property type="molecule type" value="Genomic_DNA"/>
</dbReference>
<sequence length="129" mass="14237">MNGLGGRLASTLLWPLALYPGHSSIGKHWSLAKPLSDVTQCKRARATMDLVESMHMTTKRMEGTRTRPDNNTQPQAADGKSQLGVKTFQQIVPGLPWPCSTAQCLGTVRSGQISFQLRQLPRYSVTEEQ</sequence>
<proteinExistence type="predicted"/>
<dbReference type="AlphaFoldDB" id="A0A024TJU7"/>
<protein>
    <submittedName>
        <fullName evidence="2">Uncharacterized protein</fullName>
    </submittedName>
</protein>
<reference evidence="2" key="1">
    <citation type="submission" date="2013-12" db="EMBL/GenBank/DDBJ databases">
        <title>The Genome Sequence of Aphanomyces invadans NJM9701.</title>
        <authorList>
            <consortium name="The Broad Institute Genomics Platform"/>
            <person name="Russ C."/>
            <person name="Tyler B."/>
            <person name="van West P."/>
            <person name="Dieguez-Uribeondo J."/>
            <person name="Young S.K."/>
            <person name="Zeng Q."/>
            <person name="Gargeya S."/>
            <person name="Fitzgerald M."/>
            <person name="Abouelleil A."/>
            <person name="Alvarado L."/>
            <person name="Chapman S.B."/>
            <person name="Gainer-Dewar J."/>
            <person name="Goldberg J."/>
            <person name="Griggs A."/>
            <person name="Gujja S."/>
            <person name="Hansen M."/>
            <person name="Howarth C."/>
            <person name="Imamovic A."/>
            <person name="Ireland A."/>
            <person name="Larimer J."/>
            <person name="McCowan C."/>
            <person name="Murphy C."/>
            <person name="Pearson M."/>
            <person name="Poon T.W."/>
            <person name="Priest M."/>
            <person name="Roberts A."/>
            <person name="Saif S."/>
            <person name="Shea T."/>
            <person name="Sykes S."/>
            <person name="Wortman J."/>
            <person name="Nusbaum C."/>
            <person name="Birren B."/>
        </authorList>
    </citation>
    <scope>NUCLEOTIDE SEQUENCE [LARGE SCALE GENOMIC DNA]</scope>
    <source>
        <strain evidence="2">NJM9701</strain>
    </source>
</reference>